<accession>A0A1S8TAH5</accession>
<keyword evidence="3" id="KW-1185">Reference proteome</keyword>
<gene>
    <name evidence="2" type="ORF">CLPUN_38880</name>
</gene>
<keyword evidence="1" id="KW-0175">Coiled coil</keyword>
<name>A0A1S8TAH5_9CLOT</name>
<dbReference type="AlphaFoldDB" id="A0A1S8TAH5"/>
<evidence type="ECO:0000313" key="3">
    <source>
        <dbReference type="Proteomes" id="UP000190890"/>
    </source>
</evidence>
<dbReference type="EMBL" id="LZZM01000199">
    <property type="protein sequence ID" value="OOM74435.1"/>
    <property type="molecule type" value="Genomic_DNA"/>
</dbReference>
<dbReference type="Proteomes" id="UP000190890">
    <property type="component" value="Unassembled WGS sequence"/>
</dbReference>
<organism evidence="2 3">
    <name type="scientific">Clostridium puniceum</name>
    <dbReference type="NCBI Taxonomy" id="29367"/>
    <lineage>
        <taxon>Bacteria</taxon>
        <taxon>Bacillati</taxon>
        <taxon>Bacillota</taxon>
        <taxon>Clostridia</taxon>
        <taxon>Eubacteriales</taxon>
        <taxon>Clostridiaceae</taxon>
        <taxon>Clostridium</taxon>
    </lineage>
</organism>
<sequence>MKVNINRTNTVKGYATRDITNIEVEEYTEIVICLKIRLETLEEKNKEYKKSDDERLKKFIPNTESEIKKLTKIIEILQ</sequence>
<reference evidence="2 3" key="1">
    <citation type="submission" date="2016-05" db="EMBL/GenBank/DDBJ databases">
        <title>Microbial solvent formation.</title>
        <authorList>
            <person name="Poehlein A."/>
            <person name="Montoya Solano J.D."/>
            <person name="Flitsch S."/>
            <person name="Krabben P."/>
            <person name="Duerre P."/>
            <person name="Daniel R."/>
        </authorList>
    </citation>
    <scope>NUCLEOTIDE SEQUENCE [LARGE SCALE GENOMIC DNA]</scope>
    <source>
        <strain evidence="2 3">DSM 2619</strain>
    </source>
</reference>
<comment type="caution">
    <text evidence="2">The sequence shown here is derived from an EMBL/GenBank/DDBJ whole genome shotgun (WGS) entry which is preliminary data.</text>
</comment>
<protein>
    <submittedName>
        <fullName evidence="2">Uncharacterized protein</fullName>
    </submittedName>
</protein>
<dbReference type="STRING" id="29367.CLPUN_38880"/>
<feature type="coiled-coil region" evidence="1">
    <location>
        <begin position="24"/>
        <end position="51"/>
    </location>
</feature>
<evidence type="ECO:0000313" key="2">
    <source>
        <dbReference type="EMBL" id="OOM74435.1"/>
    </source>
</evidence>
<dbReference type="RefSeq" id="WP_077848873.1">
    <property type="nucleotide sequence ID" value="NZ_LZZM01000199.1"/>
</dbReference>
<proteinExistence type="predicted"/>
<evidence type="ECO:0000256" key="1">
    <source>
        <dbReference type="SAM" id="Coils"/>
    </source>
</evidence>